<reference evidence="3 4" key="1">
    <citation type="journal article" date="2013" name="Genome Announc.">
        <title>Draft genome sequence of Serratia sp. strain ATCC 39006, a model bacterium for analysis of the biosynthesis and regulation of prodigiosin, a carbapenem, and gas vesicles.</title>
        <authorList>
            <person name="Fineran P.C."/>
            <person name="Iglesias Cans M.C."/>
            <person name="Ramsay J.P."/>
            <person name="Wilf N.M."/>
            <person name="Cossyleon D."/>
            <person name="McNeil M.B."/>
            <person name="Williamson N.R."/>
            <person name="Monson R.E."/>
            <person name="Becher S.A."/>
            <person name="Stanton J.A."/>
            <person name="Brugger K."/>
            <person name="Brown S.D."/>
            <person name="Salmond G.P."/>
        </authorList>
    </citation>
    <scope>NUCLEOTIDE SEQUENCE [LARGE SCALE GENOMIC DNA]</scope>
    <source>
        <strain evidence="3">ATCC 39006</strain>
        <strain evidence="4">ATCC 39006 / SC 11482</strain>
    </source>
</reference>
<dbReference type="KEGG" id="serq:CWC46_21640"/>
<dbReference type="Proteomes" id="UP000233778">
    <property type="component" value="Chromosome"/>
</dbReference>
<keyword evidence="1" id="KW-0175">Coiled coil</keyword>
<sequence>MNVLFIGDVNRGAQDVNIERLFRLFSPVFKEVNVTASMYISEVNKKVSISDWLEVWRESIDKNRVSEIANLDLSNTAIIGFEISDADINYFSENKIPWVNFSIHPIRFLDDLYFDVTTSFDYDLSNHAASTGLIDFCVNKIKSSINSTSIKKEKTLAIFGQTPIDKSIYFDGEFKKLTSYLDKIDALARDYPRVIYRPHPNLTDESVDKIIIERYGAEIVPEKNFYKFLITESIDKCCAISSSVNTESPYFGVESVNLDDRARKYGVAVNYKSLLDDREFWVNKFLNMDLFSSPFNISVAVPDNYLRDVYESWGYITKEQEIYTIINTKEQEIYTVIKTIQDEISNLEERNNHYLIELERSEQHVNALLNSRSWIVTSPLRFIKRCFMELFLFIYSKMNK</sequence>
<dbReference type="Proteomes" id="UP000017700">
    <property type="component" value="Chromosome"/>
</dbReference>
<evidence type="ECO:0000313" key="4">
    <source>
        <dbReference type="Proteomes" id="UP000017700"/>
    </source>
</evidence>
<feature type="coiled-coil region" evidence="1">
    <location>
        <begin position="337"/>
        <end position="364"/>
    </location>
</feature>
<evidence type="ECO:0000313" key="2">
    <source>
        <dbReference type="EMBL" id="AUH02163.1"/>
    </source>
</evidence>
<evidence type="ECO:0000313" key="5">
    <source>
        <dbReference type="Proteomes" id="UP000233778"/>
    </source>
</evidence>
<evidence type="ECO:0000256" key="1">
    <source>
        <dbReference type="SAM" id="Coils"/>
    </source>
</evidence>
<dbReference type="STRING" id="104623.Ser39006_01187"/>
<dbReference type="OrthoDB" id="7069172at2"/>
<dbReference type="EMBL" id="CP025084">
    <property type="protein sequence ID" value="AUH06484.1"/>
    <property type="molecule type" value="Genomic_DNA"/>
</dbReference>
<reference evidence="3" key="4">
    <citation type="submission" date="2017-11" db="EMBL/GenBank/DDBJ databases">
        <title>Complete genome sequence of Serratia sp. ATCC 39006.</title>
        <authorList>
            <person name="Hampton H.G."/>
            <person name="Jackson S.A."/>
            <person name="Jauregui R."/>
            <person name="Poulter G.T.M."/>
            <person name="Salmond G.P.C."/>
            <person name="Fineran P.C."/>
        </authorList>
    </citation>
    <scope>NUCLEOTIDE SEQUENCE</scope>
    <source>
        <strain evidence="3">ATCC 39006</strain>
    </source>
</reference>
<reference evidence="3" key="2">
    <citation type="submission" date="2013-09" db="EMBL/GenBank/DDBJ databases">
        <authorList>
            <person name="Wang G."/>
            <person name="Yang Y."/>
            <person name="Su Y."/>
        </authorList>
    </citation>
    <scope>NUCLEOTIDE SEQUENCE</scope>
    <source>
        <strain evidence="3">ATCC 39006</strain>
    </source>
</reference>
<dbReference type="AlphaFoldDB" id="A0A2I5TC89"/>
<organism evidence="3 4">
    <name type="scientific">Serratia sp. (strain ATCC 39006)</name>
    <name type="common">Prodigiosinella confusarubida</name>
    <dbReference type="NCBI Taxonomy" id="104623"/>
    <lineage>
        <taxon>Bacteria</taxon>
        <taxon>Pseudomonadati</taxon>
        <taxon>Pseudomonadota</taxon>
        <taxon>Gammaproteobacteria</taxon>
        <taxon>Enterobacterales</taxon>
        <taxon>Pectobacteriaceae</taxon>
        <taxon>Prodigiosinella</taxon>
    </lineage>
</organism>
<dbReference type="EMBL" id="CP025085">
    <property type="protein sequence ID" value="AUH02163.1"/>
    <property type="molecule type" value="Genomic_DNA"/>
</dbReference>
<evidence type="ECO:0000313" key="3">
    <source>
        <dbReference type="EMBL" id="AUH06484.1"/>
    </source>
</evidence>
<protein>
    <submittedName>
        <fullName evidence="3">Uncharacterized protein</fullName>
    </submittedName>
</protein>
<reference evidence="2 5" key="3">
    <citation type="submission" date="2017-11" db="EMBL/GenBank/DDBJ databases">
        <title>Complete genome sequence of Serratia sp. ATCC 39006 LacA.</title>
        <authorList>
            <person name="Hampton H.G."/>
            <person name="Jackson S.A."/>
            <person name="Jauregui R."/>
            <person name="Poulter G.T.M."/>
            <person name="Salmond G.P.C."/>
            <person name="Fineran P.C."/>
        </authorList>
    </citation>
    <scope>NUCLEOTIDE SEQUENCE [LARGE SCALE GENOMIC DNA]</scope>
    <source>
        <strain evidence="2 5">ATCC 39006</strain>
    </source>
</reference>
<proteinExistence type="predicted"/>
<name>A0A2I5TC89_SERS3</name>
<dbReference type="KEGG" id="sera:Ser39006_021630"/>
<dbReference type="RefSeq" id="WP_021014457.1">
    <property type="nucleotide sequence ID" value="NZ_CP025084.1"/>
</dbReference>
<gene>
    <name evidence="2" type="ORF">CWC46_21640</name>
    <name evidence="3" type="ORF">Ser39006_021630</name>
</gene>
<keyword evidence="4" id="KW-1185">Reference proteome</keyword>
<accession>A0A2I5TC89</accession>